<dbReference type="Pfam" id="PF00651">
    <property type="entry name" value="BTB"/>
    <property type="match status" value="1"/>
</dbReference>
<sequence>MSSRIKRTKTLQPAAESSKQARKLIEVVPDGDVLLKVGQEAEALDIRVSGLVISLASDMFSRMLSSSFTEASTKVIELKDDDPEVVLDFCNIAHHKIENLDHCNGLRLLKLAELADARFCERVLRPWVATTLYSALSALEKWERDKTDVTVASELPWFSNSMSYSG</sequence>
<dbReference type="Proteomes" id="UP000019471">
    <property type="component" value="Unassembled WGS sequence"/>
</dbReference>
<dbReference type="OrthoDB" id="5275938at2759"/>
<reference evidence="2 3" key="1">
    <citation type="submission" date="2013-03" db="EMBL/GenBank/DDBJ databases">
        <title>The Genome Sequence of Cladophialophora psammophila CBS 110553.</title>
        <authorList>
            <consortium name="The Broad Institute Genomics Platform"/>
            <person name="Cuomo C."/>
            <person name="de Hoog S."/>
            <person name="Gorbushina A."/>
            <person name="Walker B."/>
            <person name="Young S.K."/>
            <person name="Zeng Q."/>
            <person name="Gargeya S."/>
            <person name="Fitzgerald M."/>
            <person name="Haas B."/>
            <person name="Abouelleil A."/>
            <person name="Allen A.W."/>
            <person name="Alvarado L."/>
            <person name="Arachchi H.M."/>
            <person name="Berlin A.M."/>
            <person name="Chapman S.B."/>
            <person name="Gainer-Dewar J."/>
            <person name="Goldberg J."/>
            <person name="Griggs A."/>
            <person name="Gujja S."/>
            <person name="Hansen M."/>
            <person name="Howarth C."/>
            <person name="Imamovic A."/>
            <person name="Ireland A."/>
            <person name="Larimer J."/>
            <person name="McCowan C."/>
            <person name="Murphy C."/>
            <person name="Pearson M."/>
            <person name="Poon T.W."/>
            <person name="Priest M."/>
            <person name="Roberts A."/>
            <person name="Saif S."/>
            <person name="Shea T."/>
            <person name="Sisk P."/>
            <person name="Sykes S."/>
            <person name="Wortman J."/>
            <person name="Nusbaum C."/>
            <person name="Birren B."/>
        </authorList>
    </citation>
    <scope>NUCLEOTIDE SEQUENCE [LARGE SCALE GENOMIC DNA]</scope>
    <source>
        <strain evidence="2 3">CBS 110553</strain>
    </source>
</reference>
<dbReference type="RefSeq" id="XP_007740984.1">
    <property type="nucleotide sequence ID" value="XM_007742794.1"/>
</dbReference>
<dbReference type="GeneID" id="19186911"/>
<protein>
    <recommendedName>
        <fullName evidence="1">BTB domain-containing protein</fullName>
    </recommendedName>
</protein>
<evidence type="ECO:0000313" key="3">
    <source>
        <dbReference type="Proteomes" id="UP000019471"/>
    </source>
</evidence>
<evidence type="ECO:0000259" key="1">
    <source>
        <dbReference type="PROSITE" id="PS50097"/>
    </source>
</evidence>
<dbReference type="AlphaFoldDB" id="W9X4Q5"/>
<accession>W9X4Q5</accession>
<dbReference type="EMBL" id="AMGX01000002">
    <property type="protein sequence ID" value="EXJ75482.1"/>
    <property type="molecule type" value="Genomic_DNA"/>
</dbReference>
<proteinExistence type="predicted"/>
<dbReference type="PROSITE" id="PS50097">
    <property type="entry name" value="BTB"/>
    <property type="match status" value="1"/>
</dbReference>
<feature type="domain" description="BTB" evidence="1">
    <location>
        <begin position="31"/>
        <end position="99"/>
    </location>
</feature>
<dbReference type="STRING" id="1182543.W9X4Q5"/>
<evidence type="ECO:0000313" key="2">
    <source>
        <dbReference type="EMBL" id="EXJ75482.1"/>
    </source>
</evidence>
<dbReference type="SUPFAM" id="SSF54695">
    <property type="entry name" value="POZ domain"/>
    <property type="match status" value="1"/>
</dbReference>
<keyword evidence="3" id="KW-1185">Reference proteome</keyword>
<gene>
    <name evidence="2" type="ORF">A1O5_02178</name>
</gene>
<organism evidence="2 3">
    <name type="scientific">Cladophialophora psammophila CBS 110553</name>
    <dbReference type="NCBI Taxonomy" id="1182543"/>
    <lineage>
        <taxon>Eukaryota</taxon>
        <taxon>Fungi</taxon>
        <taxon>Dikarya</taxon>
        <taxon>Ascomycota</taxon>
        <taxon>Pezizomycotina</taxon>
        <taxon>Eurotiomycetes</taxon>
        <taxon>Chaetothyriomycetidae</taxon>
        <taxon>Chaetothyriales</taxon>
        <taxon>Herpotrichiellaceae</taxon>
        <taxon>Cladophialophora</taxon>
    </lineage>
</organism>
<dbReference type="InterPro" id="IPR000210">
    <property type="entry name" value="BTB/POZ_dom"/>
</dbReference>
<dbReference type="InterPro" id="IPR011333">
    <property type="entry name" value="SKP1/BTB/POZ_sf"/>
</dbReference>
<dbReference type="Gene3D" id="3.30.710.10">
    <property type="entry name" value="Potassium Channel Kv1.1, Chain A"/>
    <property type="match status" value="1"/>
</dbReference>
<dbReference type="CDD" id="cd18186">
    <property type="entry name" value="BTB_POZ_ZBTB_KLHL-like"/>
    <property type="match status" value="1"/>
</dbReference>
<comment type="caution">
    <text evidence="2">The sequence shown here is derived from an EMBL/GenBank/DDBJ whole genome shotgun (WGS) entry which is preliminary data.</text>
</comment>
<dbReference type="HOGENOM" id="CLU_1602521_0_0_1"/>
<name>W9X4Q5_9EURO</name>